<gene>
    <name evidence="2" type="ORF">ROA7450_00830</name>
</gene>
<accession>A0A1X6YKN4</accession>
<proteinExistence type="predicted"/>
<dbReference type="RefSeq" id="WP_159453993.1">
    <property type="nucleotide sequence ID" value="NZ_FWFX01000002.1"/>
</dbReference>
<evidence type="ECO:0008006" key="4">
    <source>
        <dbReference type="Google" id="ProtNLM"/>
    </source>
</evidence>
<evidence type="ECO:0000313" key="3">
    <source>
        <dbReference type="Proteomes" id="UP000193061"/>
    </source>
</evidence>
<dbReference type="OrthoDB" id="7865640at2"/>
<dbReference type="EMBL" id="FWFX01000002">
    <property type="protein sequence ID" value="SLN22350.1"/>
    <property type="molecule type" value="Genomic_DNA"/>
</dbReference>
<evidence type="ECO:0000256" key="1">
    <source>
        <dbReference type="SAM" id="Phobius"/>
    </source>
</evidence>
<dbReference type="Proteomes" id="UP000193061">
    <property type="component" value="Unassembled WGS sequence"/>
</dbReference>
<dbReference type="Pfam" id="PF13801">
    <property type="entry name" value="Metal_resist"/>
    <property type="match status" value="1"/>
</dbReference>
<dbReference type="InterPro" id="IPR025961">
    <property type="entry name" value="Metal_resist"/>
</dbReference>
<evidence type="ECO:0000313" key="2">
    <source>
        <dbReference type="EMBL" id="SLN22350.1"/>
    </source>
</evidence>
<name>A0A1X6YKN4_9RHOB</name>
<keyword evidence="1" id="KW-1133">Transmembrane helix</keyword>
<sequence length="160" mass="18140">MQDNAKTPKPSGRRWMRGVLVASLALNLLFVGAVGSAFLKHGKGHKHHAGFSKMGGPLTHALSPEDKKKVRKKLHEAYEKNGAGFRQYKEEKAKLIAVLNVEPFDVEAARTHLDQMHDVVSSRLLQGREVLLERLVEMSPEERSAFAERLQKRHKKYHKD</sequence>
<keyword evidence="1" id="KW-0812">Transmembrane</keyword>
<feature type="transmembrane region" description="Helical" evidence="1">
    <location>
        <begin position="20"/>
        <end position="39"/>
    </location>
</feature>
<organism evidence="2 3">
    <name type="scientific">Roseovarius albus</name>
    <dbReference type="NCBI Taxonomy" id="1247867"/>
    <lineage>
        <taxon>Bacteria</taxon>
        <taxon>Pseudomonadati</taxon>
        <taxon>Pseudomonadota</taxon>
        <taxon>Alphaproteobacteria</taxon>
        <taxon>Rhodobacterales</taxon>
        <taxon>Roseobacteraceae</taxon>
        <taxon>Roseovarius</taxon>
    </lineage>
</organism>
<reference evidence="2 3" key="1">
    <citation type="submission" date="2017-03" db="EMBL/GenBank/DDBJ databases">
        <authorList>
            <person name="Afonso C.L."/>
            <person name="Miller P.J."/>
            <person name="Scott M.A."/>
            <person name="Spackman E."/>
            <person name="Goraichik I."/>
            <person name="Dimitrov K.M."/>
            <person name="Suarez D.L."/>
            <person name="Swayne D.E."/>
        </authorList>
    </citation>
    <scope>NUCLEOTIDE SEQUENCE [LARGE SCALE GENOMIC DNA]</scope>
    <source>
        <strain evidence="2 3">CECT 7450</strain>
    </source>
</reference>
<protein>
    <recommendedName>
        <fullName evidence="4">Periplasmic heavy metal sensor</fullName>
    </recommendedName>
</protein>
<keyword evidence="3" id="KW-1185">Reference proteome</keyword>
<dbReference type="AlphaFoldDB" id="A0A1X6YKN4"/>
<keyword evidence="1" id="KW-0472">Membrane</keyword>